<organism evidence="1">
    <name type="scientific">Spironucleus salmonicida</name>
    <dbReference type="NCBI Taxonomy" id="348837"/>
    <lineage>
        <taxon>Eukaryota</taxon>
        <taxon>Metamonada</taxon>
        <taxon>Diplomonadida</taxon>
        <taxon>Hexamitidae</taxon>
        <taxon>Hexamitinae</taxon>
        <taxon>Spironucleus</taxon>
    </lineage>
</organism>
<name>V6LTZ1_9EUKA</name>
<gene>
    <name evidence="1" type="ORF">SS50377_12243</name>
</gene>
<dbReference type="EMBL" id="KI546036">
    <property type="protein sequence ID" value="EST47688.1"/>
    <property type="molecule type" value="Genomic_DNA"/>
</dbReference>
<dbReference type="AlphaFoldDB" id="V6LTZ1"/>
<protein>
    <submittedName>
        <fullName evidence="1">Uncharacterized protein</fullName>
    </submittedName>
</protein>
<accession>V6LTZ1</accession>
<reference evidence="1" key="1">
    <citation type="journal article" date="2014" name="PLoS Genet.">
        <title>The Genome of Spironucleus salmonicida Highlights a Fish Pathogen Adapted to Fluctuating Environments.</title>
        <authorList>
            <person name="Xu F."/>
            <person name="Jerlstrom-Hultqvist J."/>
            <person name="Einarsson E."/>
            <person name="Astvaldsson A."/>
            <person name="Svard S.G."/>
            <person name="Andersson J.O."/>
        </authorList>
    </citation>
    <scope>NUCLEOTIDE SEQUENCE</scope>
</reference>
<sequence length="113" mass="12167">MERTHVAGPHSMTALQKASCTSSKALISSISASSRIVAIFSQSNSVLSFRAINPTNRSVLLTGSIKVSDPKVYSVLSGVQISCVHRGRILAVTQYAPQQQAHTARSRNLIPYQ</sequence>
<proteinExistence type="predicted"/>
<evidence type="ECO:0000313" key="1">
    <source>
        <dbReference type="EMBL" id="EST47688.1"/>
    </source>
</evidence>